<comment type="caution">
    <text evidence="1">The sequence shown here is derived from an EMBL/GenBank/DDBJ whole genome shotgun (WGS) entry which is preliminary data.</text>
</comment>
<keyword evidence="1" id="KW-0548">Nucleotidyltransferase</keyword>
<reference evidence="1" key="1">
    <citation type="submission" date="2022-06" db="EMBL/GenBank/DDBJ databases">
        <title>Phylogenomic reconstructions and comparative analyses of Kickxellomycotina fungi.</title>
        <authorList>
            <person name="Reynolds N.K."/>
            <person name="Stajich J.E."/>
            <person name="Barry K."/>
            <person name="Grigoriev I.V."/>
            <person name="Crous P."/>
            <person name="Smith M.E."/>
        </authorList>
    </citation>
    <scope>NUCLEOTIDE SEQUENCE</scope>
    <source>
        <strain evidence="1">RSA 2271</strain>
    </source>
</reference>
<protein>
    <submittedName>
        <fullName evidence="1">DNA-directed DNA polymerase delta</fullName>
        <ecNumber evidence="1">2.7.7.7</ecNumber>
    </submittedName>
</protein>
<name>A0ACC1HXB5_9FUNG</name>
<evidence type="ECO:0000313" key="2">
    <source>
        <dbReference type="Proteomes" id="UP001145114"/>
    </source>
</evidence>
<dbReference type="EC" id="2.7.7.7" evidence="1"/>
<keyword evidence="1" id="KW-0239">DNA-directed DNA polymerase</keyword>
<keyword evidence="1" id="KW-0808">Transferase</keyword>
<sequence>LGDRVPYVIIQAGKGAKAYERAEDPIYVLENNIPIDNRYYLENQLTKPLQRIFEPILGSRVESLFNGSHTRTIHVNAPSKGGLMNFVVKTKTCLGCRTPLSKSSGDKAVCKHCEPRLGAIYLRQKDTMNELEERFAQLWTQCQRCQGSLCHDVVCGNRDCPIFYMRKKVQKDLDEQAKVMERFEGYYDIANGW</sequence>
<keyword evidence="2" id="KW-1185">Reference proteome</keyword>
<accession>A0ACC1HXB5</accession>
<proteinExistence type="predicted"/>
<gene>
    <name evidence="1" type="primary">POL3_2</name>
    <name evidence="1" type="ORF">EV182_003858</name>
</gene>
<evidence type="ECO:0000313" key="1">
    <source>
        <dbReference type="EMBL" id="KAJ1678534.1"/>
    </source>
</evidence>
<feature type="non-terminal residue" evidence="1">
    <location>
        <position position="1"/>
    </location>
</feature>
<dbReference type="Proteomes" id="UP001145114">
    <property type="component" value="Unassembled WGS sequence"/>
</dbReference>
<organism evidence="1 2">
    <name type="scientific">Spiromyces aspiralis</name>
    <dbReference type="NCBI Taxonomy" id="68401"/>
    <lineage>
        <taxon>Eukaryota</taxon>
        <taxon>Fungi</taxon>
        <taxon>Fungi incertae sedis</taxon>
        <taxon>Zoopagomycota</taxon>
        <taxon>Kickxellomycotina</taxon>
        <taxon>Kickxellomycetes</taxon>
        <taxon>Kickxellales</taxon>
        <taxon>Kickxellaceae</taxon>
        <taxon>Spiromyces</taxon>
    </lineage>
</organism>
<dbReference type="EMBL" id="JAMZIH010001076">
    <property type="protein sequence ID" value="KAJ1678534.1"/>
    <property type="molecule type" value="Genomic_DNA"/>
</dbReference>